<evidence type="ECO:0000313" key="3">
    <source>
        <dbReference type="Proteomes" id="UP000241818"/>
    </source>
</evidence>
<feature type="signal peptide" evidence="1">
    <location>
        <begin position="1"/>
        <end position="20"/>
    </location>
</feature>
<dbReference type="AlphaFoldDB" id="A0A2T3AYQ0"/>
<name>A0A2T3AYQ0_AMORE</name>
<evidence type="ECO:0000313" key="2">
    <source>
        <dbReference type="EMBL" id="PSS15205.1"/>
    </source>
</evidence>
<dbReference type="GeneID" id="36575704"/>
<protein>
    <recommendedName>
        <fullName evidence="4">Phosphodiester glycosidase domain-containing protein</fullName>
    </recommendedName>
</protein>
<organism evidence="2 3">
    <name type="scientific">Amorphotheca resinae ATCC 22711</name>
    <dbReference type="NCBI Taxonomy" id="857342"/>
    <lineage>
        <taxon>Eukaryota</taxon>
        <taxon>Fungi</taxon>
        <taxon>Dikarya</taxon>
        <taxon>Ascomycota</taxon>
        <taxon>Pezizomycotina</taxon>
        <taxon>Leotiomycetes</taxon>
        <taxon>Helotiales</taxon>
        <taxon>Amorphothecaceae</taxon>
        <taxon>Amorphotheca</taxon>
    </lineage>
</organism>
<gene>
    <name evidence="2" type="ORF">M430DRAFT_43458</name>
</gene>
<dbReference type="RefSeq" id="XP_024719804.1">
    <property type="nucleotide sequence ID" value="XM_024867623.1"/>
</dbReference>
<feature type="chain" id="PRO_5015611257" description="Phosphodiester glycosidase domain-containing protein" evidence="1">
    <location>
        <begin position="21"/>
        <end position="376"/>
    </location>
</feature>
<sequence length="376" mass="40392">MKALNLLLFAAISLGGFGEAAPYAANLEETLPSLEPVTGETLPVLLPRDDKIPAFKTVSLAPQATSYHFYKSSDSQTDKDPAVAAVLSKMKQDGLFTAVVMRGAKTSIVGPPEGKVRPDKFVMSQQKKGENALVTNGGFFIVSDPLLKADLNGPPLDPKKYRAFAVGPTSVSKNSVAVPGVYADLYEKISGDDGSFLTSGPDLKKPVDTKIPDPKLANTKAGRLQYWVKTPDGKMVPNPAKDRNNPYLQTVFTHLPGGLCTVNEPNERNVLVYVGGGIKIAVTYNSQRSKGMRINELRTLIDQFLKSYLKKSIDDTQIALNLDGGGSIFMGWLKDGKLSILAAGSVSGGPKLYPQNPKGLASGFREVPNMVKHDLV</sequence>
<reference evidence="2 3" key="1">
    <citation type="journal article" date="2018" name="New Phytol.">
        <title>Comparative genomics and transcriptomics depict ericoid mycorrhizal fungi as versatile saprotrophs and plant mutualists.</title>
        <authorList>
            <person name="Martino E."/>
            <person name="Morin E."/>
            <person name="Grelet G.A."/>
            <person name="Kuo A."/>
            <person name="Kohler A."/>
            <person name="Daghino S."/>
            <person name="Barry K.W."/>
            <person name="Cichocki N."/>
            <person name="Clum A."/>
            <person name="Dockter R.B."/>
            <person name="Hainaut M."/>
            <person name="Kuo R.C."/>
            <person name="LaButti K."/>
            <person name="Lindahl B.D."/>
            <person name="Lindquist E.A."/>
            <person name="Lipzen A."/>
            <person name="Khouja H.R."/>
            <person name="Magnuson J."/>
            <person name="Murat C."/>
            <person name="Ohm R.A."/>
            <person name="Singer S.W."/>
            <person name="Spatafora J.W."/>
            <person name="Wang M."/>
            <person name="Veneault-Fourrey C."/>
            <person name="Henrissat B."/>
            <person name="Grigoriev I.V."/>
            <person name="Martin F.M."/>
            <person name="Perotto S."/>
        </authorList>
    </citation>
    <scope>NUCLEOTIDE SEQUENCE [LARGE SCALE GENOMIC DNA]</scope>
    <source>
        <strain evidence="2 3">ATCC 22711</strain>
    </source>
</reference>
<dbReference type="InParanoid" id="A0A2T3AYQ0"/>
<dbReference type="EMBL" id="KZ679013">
    <property type="protein sequence ID" value="PSS15205.1"/>
    <property type="molecule type" value="Genomic_DNA"/>
</dbReference>
<dbReference type="Proteomes" id="UP000241818">
    <property type="component" value="Unassembled WGS sequence"/>
</dbReference>
<evidence type="ECO:0008006" key="4">
    <source>
        <dbReference type="Google" id="ProtNLM"/>
    </source>
</evidence>
<keyword evidence="1" id="KW-0732">Signal</keyword>
<keyword evidence="3" id="KW-1185">Reference proteome</keyword>
<dbReference type="OrthoDB" id="5188439at2759"/>
<proteinExistence type="predicted"/>
<accession>A0A2T3AYQ0</accession>
<evidence type="ECO:0000256" key="1">
    <source>
        <dbReference type="SAM" id="SignalP"/>
    </source>
</evidence>